<dbReference type="InterPro" id="IPR011032">
    <property type="entry name" value="GroES-like_sf"/>
</dbReference>
<organism evidence="4 5">
    <name type="scientific">Psilocybe cyanescens</name>
    <dbReference type="NCBI Taxonomy" id="93625"/>
    <lineage>
        <taxon>Eukaryota</taxon>
        <taxon>Fungi</taxon>
        <taxon>Dikarya</taxon>
        <taxon>Basidiomycota</taxon>
        <taxon>Agaricomycotina</taxon>
        <taxon>Agaricomycetes</taxon>
        <taxon>Agaricomycetidae</taxon>
        <taxon>Agaricales</taxon>
        <taxon>Agaricineae</taxon>
        <taxon>Strophariaceae</taxon>
        <taxon>Psilocybe</taxon>
    </lineage>
</organism>
<dbReference type="EMBL" id="NHYD01002702">
    <property type="protein sequence ID" value="PPQ85499.1"/>
    <property type="molecule type" value="Genomic_DNA"/>
</dbReference>
<dbReference type="Gene3D" id="3.40.50.720">
    <property type="entry name" value="NAD(P)-binding Rossmann-like Domain"/>
    <property type="match status" value="1"/>
</dbReference>
<dbReference type="Pfam" id="PF16884">
    <property type="entry name" value="ADH_N_2"/>
    <property type="match status" value="1"/>
</dbReference>
<dbReference type="FunCoup" id="A0A409X422">
    <property type="interactions" value="59"/>
</dbReference>
<accession>A0A409X422</accession>
<dbReference type="SUPFAM" id="SSF50129">
    <property type="entry name" value="GroES-like"/>
    <property type="match status" value="1"/>
</dbReference>
<evidence type="ECO:0000256" key="1">
    <source>
        <dbReference type="ARBA" id="ARBA00023002"/>
    </source>
</evidence>
<dbReference type="InterPro" id="IPR013149">
    <property type="entry name" value="ADH-like_C"/>
</dbReference>
<dbReference type="InParanoid" id="A0A409X422"/>
<dbReference type="GO" id="GO:0016628">
    <property type="term" value="F:oxidoreductase activity, acting on the CH-CH group of donors, NAD or NADP as acceptor"/>
    <property type="evidence" value="ECO:0007669"/>
    <property type="project" value="InterPro"/>
</dbReference>
<dbReference type="CDD" id="cd05288">
    <property type="entry name" value="PGDH"/>
    <property type="match status" value="1"/>
</dbReference>
<evidence type="ECO:0000313" key="5">
    <source>
        <dbReference type="Proteomes" id="UP000283269"/>
    </source>
</evidence>
<gene>
    <name evidence="4" type="ORF">CVT25_006579</name>
</gene>
<dbReference type="SUPFAM" id="SSF51735">
    <property type="entry name" value="NAD(P)-binding Rossmann-fold domains"/>
    <property type="match status" value="1"/>
</dbReference>
<dbReference type="Gene3D" id="3.90.180.10">
    <property type="entry name" value="Medium-chain alcohol dehydrogenases, catalytic domain"/>
    <property type="match status" value="1"/>
</dbReference>
<name>A0A409X422_PSICY</name>
<dbReference type="InterPro" id="IPR036291">
    <property type="entry name" value="NAD(P)-bd_dom_sf"/>
</dbReference>
<dbReference type="PANTHER" id="PTHR43205">
    <property type="entry name" value="PROSTAGLANDIN REDUCTASE"/>
    <property type="match status" value="1"/>
</dbReference>
<dbReference type="PANTHER" id="PTHR43205:SF7">
    <property type="entry name" value="PROSTAGLANDIN REDUCTASE 1"/>
    <property type="match status" value="1"/>
</dbReference>
<keyword evidence="1" id="KW-0560">Oxidoreductase</keyword>
<feature type="domain" description="Alcohol dehydrogenase-like C-terminal" evidence="2">
    <location>
        <begin position="176"/>
        <end position="300"/>
    </location>
</feature>
<dbReference type="Pfam" id="PF00107">
    <property type="entry name" value="ADH_zinc_N"/>
    <property type="match status" value="1"/>
</dbReference>
<comment type="caution">
    <text evidence="4">The sequence shown here is derived from an EMBL/GenBank/DDBJ whole genome shotgun (WGS) entry which is preliminary data.</text>
</comment>
<evidence type="ECO:0000313" key="4">
    <source>
        <dbReference type="EMBL" id="PPQ85499.1"/>
    </source>
</evidence>
<sequence>MPVVNNARVLFSSIPEGYPVPGKTTTYNDSQTIDTAQVSLNGGFLLKILDLSIDPYMRGRMRDPSVKSYAEAFEVGKPLTSHGVGVVVRSENPTVKKGDHIYGILDYIEEHQNYVIKEDLRDLQVIQNPYNLPWPTFIGVLGMPDQFHLMYDRLRGMEGVLSSKTKTAFVTAGAGPVGSLVIQLAKMDGLKVIASAGSEDKVEFLKDIGADVVFNYKTSKTSDVLSKEGPIDIYWDNVGGESLEAALNAANIYGRFIECGMISGYNNPNGVPVRNLSNIFSKSLSMNGFIVHRLQKKYATIFYEFLSPLVASGKIKHKEEVRQGLEEVSDFILAVQKGTNKAKAIIHVADE</sequence>
<keyword evidence="5" id="KW-1185">Reference proteome</keyword>
<dbReference type="OrthoDB" id="809632at2759"/>
<protein>
    <recommendedName>
        <fullName evidence="6">Enoyl reductase (ER) domain-containing protein</fullName>
    </recommendedName>
</protein>
<feature type="domain" description="Oxidoreductase N-terminal" evidence="3">
    <location>
        <begin position="40"/>
        <end position="106"/>
    </location>
</feature>
<proteinExistence type="predicted"/>
<dbReference type="Proteomes" id="UP000283269">
    <property type="component" value="Unassembled WGS sequence"/>
</dbReference>
<dbReference type="InterPro" id="IPR045010">
    <property type="entry name" value="MDR_fam"/>
</dbReference>
<reference evidence="4 5" key="1">
    <citation type="journal article" date="2018" name="Evol. Lett.">
        <title>Horizontal gene cluster transfer increased hallucinogenic mushroom diversity.</title>
        <authorList>
            <person name="Reynolds H.T."/>
            <person name="Vijayakumar V."/>
            <person name="Gluck-Thaler E."/>
            <person name="Korotkin H.B."/>
            <person name="Matheny P.B."/>
            <person name="Slot J.C."/>
        </authorList>
    </citation>
    <scope>NUCLEOTIDE SEQUENCE [LARGE SCALE GENOMIC DNA]</scope>
    <source>
        <strain evidence="4 5">2631</strain>
    </source>
</reference>
<dbReference type="AlphaFoldDB" id="A0A409X422"/>
<evidence type="ECO:0000259" key="3">
    <source>
        <dbReference type="Pfam" id="PF16884"/>
    </source>
</evidence>
<dbReference type="InterPro" id="IPR041694">
    <property type="entry name" value="ADH_N_2"/>
</dbReference>
<evidence type="ECO:0000259" key="2">
    <source>
        <dbReference type="Pfam" id="PF00107"/>
    </source>
</evidence>
<evidence type="ECO:0008006" key="6">
    <source>
        <dbReference type="Google" id="ProtNLM"/>
    </source>
</evidence>